<protein>
    <submittedName>
        <fullName evidence="1">Uncharacterized protein</fullName>
    </submittedName>
</protein>
<dbReference type="GeneID" id="27338437"/>
<name>A0A0D1ZBK3_9EURO</name>
<reference evidence="1 2" key="1">
    <citation type="submission" date="2015-01" db="EMBL/GenBank/DDBJ databases">
        <title>The Genome Sequence of Exophiala spinifera CBS89968.</title>
        <authorList>
            <consortium name="The Broad Institute Genomics Platform"/>
            <person name="Cuomo C."/>
            <person name="de Hoog S."/>
            <person name="Gorbushina A."/>
            <person name="Stielow B."/>
            <person name="Teixiera M."/>
            <person name="Abouelleil A."/>
            <person name="Chapman S.B."/>
            <person name="Priest M."/>
            <person name="Young S.K."/>
            <person name="Wortman J."/>
            <person name="Nusbaum C."/>
            <person name="Birren B."/>
        </authorList>
    </citation>
    <scope>NUCLEOTIDE SEQUENCE [LARGE SCALE GENOMIC DNA]</scope>
    <source>
        <strain evidence="1 2">CBS 89968</strain>
    </source>
</reference>
<dbReference type="Proteomes" id="UP000053328">
    <property type="component" value="Unassembled WGS sequence"/>
</dbReference>
<dbReference type="EMBL" id="KN847500">
    <property type="protein sequence ID" value="KIW10392.1"/>
    <property type="molecule type" value="Genomic_DNA"/>
</dbReference>
<evidence type="ECO:0000313" key="2">
    <source>
        <dbReference type="Proteomes" id="UP000053328"/>
    </source>
</evidence>
<dbReference type="VEuPathDB" id="FungiDB:PV08_11354"/>
<keyword evidence="2" id="KW-1185">Reference proteome</keyword>
<dbReference type="STRING" id="91928.A0A0D1ZBK3"/>
<sequence>MDGSILRVAEALKSKVSSELYCVVTSSIGSFQANLDNTDMRLTVSVDWARHRTVLQCPQVFTTTIPSGQYFNNTYPYGSFTSYSLTVQDRLSQSMSLRMCQIAQSLAIKPTLYAGTAMETDPSMKSAVIIRDTAPQVVQPKLLAHLWTFTDTWGGMIANASMVDTATHDLGDLEHILRVFGY</sequence>
<dbReference type="HOGENOM" id="CLU_1482013_0_0_1"/>
<dbReference type="OrthoDB" id="4143810at2759"/>
<dbReference type="RefSeq" id="XP_016230608.1">
    <property type="nucleotide sequence ID" value="XM_016385664.1"/>
</dbReference>
<accession>A0A0D1ZBK3</accession>
<proteinExistence type="predicted"/>
<evidence type="ECO:0000313" key="1">
    <source>
        <dbReference type="EMBL" id="KIW10392.1"/>
    </source>
</evidence>
<organism evidence="1 2">
    <name type="scientific">Exophiala spinifera</name>
    <dbReference type="NCBI Taxonomy" id="91928"/>
    <lineage>
        <taxon>Eukaryota</taxon>
        <taxon>Fungi</taxon>
        <taxon>Dikarya</taxon>
        <taxon>Ascomycota</taxon>
        <taxon>Pezizomycotina</taxon>
        <taxon>Eurotiomycetes</taxon>
        <taxon>Chaetothyriomycetidae</taxon>
        <taxon>Chaetothyriales</taxon>
        <taxon>Herpotrichiellaceae</taxon>
        <taxon>Exophiala</taxon>
    </lineage>
</organism>
<gene>
    <name evidence="1" type="ORF">PV08_11354</name>
</gene>
<dbReference type="AlphaFoldDB" id="A0A0D1ZBK3"/>